<dbReference type="InterPro" id="IPR009056">
    <property type="entry name" value="Cyt_c-like_dom"/>
</dbReference>
<accession>A0ABW3JAC5</accession>
<reference evidence="7" key="1">
    <citation type="journal article" date="2019" name="Int. J. Syst. Evol. Microbiol.">
        <title>The Global Catalogue of Microorganisms (GCM) 10K type strain sequencing project: providing services to taxonomists for standard genome sequencing and annotation.</title>
        <authorList>
            <consortium name="The Broad Institute Genomics Platform"/>
            <consortium name="The Broad Institute Genome Sequencing Center for Infectious Disease"/>
            <person name="Wu L."/>
            <person name="Ma J."/>
        </authorList>
    </citation>
    <scope>NUCLEOTIDE SEQUENCE [LARGE SCALE GENOMIC DNA]</scope>
    <source>
        <strain evidence="7">CCUG 61697</strain>
    </source>
</reference>
<evidence type="ECO:0000256" key="2">
    <source>
        <dbReference type="ARBA" id="ARBA00022723"/>
    </source>
</evidence>
<dbReference type="RefSeq" id="WP_379088294.1">
    <property type="nucleotide sequence ID" value="NZ_JBHTJO010000001.1"/>
</dbReference>
<evidence type="ECO:0000313" key="7">
    <source>
        <dbReference type="Proteomes" id="UP001597102"/>
    </source>
</evidence>
<feature type="domain" description="Cytochrome c" evidence="5">
    <location>
        <begin position="14"/>
        <end position="94"/>
    </location>
</feature>
<dbReference type="SUPFAM" id="SSF46626">
    <property type="entry name" value="Cytochrome c"/>
    <property type="match status" value="1"/>
</dbReference>
<protein>
    <submittedName>
        <fullName evidence="6">C-type cytochrome</fullName>
    </submittedName>
</protein>
<evidence type="ECO:0000259" key="5">
    <source>
        <dbReference type="PROSITE" id="PS51007"/>
    </source>
</evidence>
<name>A0ABW3JAC5_9HYPH</name>
<dbReference type="EMBL" id="JBHTJO010000001">
    <property type="protein sequence ID" value="MFD0987041.1"/>
    <property type="molecule type" value="Genomic_DNA"/>
</dbReference>
<evidence type="ECO:0000256" key="4">
    <source>
        <dbReference type="PROSITE-ProRule" id="PRU00433"/>
    </source>
</evidence>
<dbReference type="PROSITE" id="PS51007">
    <property type="entry name" value="CYTC"/>
    <property type="match status" value="1"/>
</dbReference>
<dbReference type="Pfam" id="PF00034">
    <property type="entry name" value="Cytochrom_C"/>
    <property type="match status" value="1"/>
</dbReference>
<dbReference type="Proteomes" id="UP001597102">
    <property type="component" value="Unassembled WGS sequence"/>
</dbReference>
<sequence>MAGLVWSGAASAAGIAVSGKQIAERWCSTCHLVGPKQETAAAVGTPSFMAISKKYGDSVDMLAGFLADPHPPMPSLSLTRQEINDLIAYIGSLDKGAEKPEADDAE</sequence>
<evidence type="ECO:0000313" key="6">
    <source>
        <dbReference type="EMBL" id="MFD0987041.1"/>
    </source>
</evidence>
<gene>
    <name evidence="6" type="ORF">ACFQ2F_08000</name>
</gene>
<keyword evidence="7" id="KW-1185">Reference proteome</keyword>
<evidence type="ECO:0000256" key="3">
    <source>
        <dbReference type="ARBA" id="ARBA00023004"/>
    </source>
</evidence>
<comment type="caution">
    <text evidence="6">The sequence shown here is derived from an EMBL/GenBank/DDBJ whole genome shotgun (WGS) entry which is preliminary data.</text>
</comment>
<evidence type="ECO:0000256" key="1">
    <source>
        <dbReference type="ARBA" id="ARBA00022617"/>
    </source>
</evidence>
<dbReference type="Gene3D" id="1.10.760.10">
    <property type="entry name" value="Cytochrome c-like domain"/>
    <property type="match status" value="1"/>
</dbReference>
<proteinExistence type="predicted"/>
<dbReference type="InterPro" id="IPR036909">
    <property type="entry name" value="Cyt_c-like_dom_sf"/>
</dbReference>
<keyword evidence="2 4" id="KW-0479">Metal-binding</keyword>
<keyword evidence="1 4" id="KW-0349">Heme</keyword>
<organism evidence="6 7">
    <name type="scientific">Methyloligella solikamskensis</name>
    <dbReference type="NCBI Taxonomy" id="1177756"/>
    <lineage>
        <taxon>Bacteria</taxon>
        <taxon>Pseudomonadati</taxon>
        <taxon>Pseudomonadota</taxon>
        <taxon>Alphaproteobacteria</taxon>
        <taxon>Hyphomicrobiales</taxon>
        <taxon>Hyphomicrobiaceae</taxon>
        <taxon>Methyloligella</taxon>
    </lineage>
</organism>
<keyword evidence="3 4" id="KW-0408">Iron</keyword>